<evidence type="ECO:0008006" key="3">
    <source>
        <dbReference type="Google" id="ProtNLM"/>
    </source>
</evidence>
<sequence length="83" mass="9615">MTLYDGRRNPRELVINYKAFIELQTHLDALLCKVFPTTLTGRKGETLREYGARFNTKSLQIPNLDKTRNIEAMQKGIMSTRLN</sequence>
<evidence type="ECO:0000313" key="2">
    <source>
        <dbReference type="Proteomes" id="UP001174677"/>
    </source>
</evidence>
<name>A0ABQ9L4F4_HEVBR</name>
<dbReference type="EMBL" id="JARPOI010000014">
    <property type="protein sequence ID" value="KAJ9159589.1"/>
    <property type="molecule type" value="Genomic_DNA"/>
</dbReference>
<gene>
    <name evidence="1" type="ORF">P3X46_025089</name>
</gene>
<comment type="caution">
    <text evidence="1">The sequence shown here is derived from an EMBL/GenBank/DDBJ whole genome shotgun (WGS) entry which is preliminary data.</text>
</comment>
<evidence type="ECO:0000313" key="1">
    <source>
        <dbReference type="EMBL" id="KAJ9159589.1"/>
    </source>
</evidence>
<accession>A0ABQ9L4F4</accession>
<keyword evidence="2" id="KW-1185">Reference proteome</keyword>
<dbReference type="Proteomes" id="UP001174677">
    <property type="component" value="Chromosome 14"/>
</dbReference>
<protein>
    <recommendedName>
        <fullName evidence="3">Retrotransposon gag domain-containing protein</fullName>
    </recommendedName>
</protein>
<organism evidence="1 2">
    <name type="scientific">Hevea brasiliensis</name>
    <name type="common">Para rubber tree</name>
    <name type="synonym">Siphonia brasiliensis</name>
    <dbReference type="NCBI Taxonomy" id="3981"/>
    <lineage>
        <taxon>Eukaryota</taxon>
        <taxon>Viridiplantae</taxon>
        <taxon>Streptophyta</taxon>
        <taxon>Embryophyta</taxon>
        <taxon>Tracheophyta</taxon>
        <taxon>Spermatophyta</taxon>
        <taxon>Magnoliopsida</taxon>
        <taxon>eudicotyledons</taxon>
        <taxon>Gunneridae</taxon>
        <taxon>Pentapetalae</taxon>
        <taxon>rosids</taxon>
        <taxon>fabids</taxon>
        <taxon>Malpighiales</taxon>
        <taxon>Euphorbiaceae</taxon>
        <taxon>Crotonoideae</taxon>
        <taxon>Micrandreae</taxon>
        <taxon>Hevea</taxon>
    </lineage>
</organism>
<reference evidence="1" key="1">
    <citation type="journal article" date="2023" name="Plant Biotechnol. J.">
        <title>Chromosome-level wild Hevea brasiliensis genome provides new tools for genomic-assisted breeding and valuable loci to elevate rubber yield.</title>
        <authorList>
            <person name="Cheng H."/>
            <person name="Song X."/>
            <person name="Hu Y."/>
            <person name="Wu T."/>
            <person name="Yang Q."/>
            <person name="An Z."/>
            <person name="Feng S."/>
            <person name="Deng Z."/>
            <person name="Wu W."/>
            <person name="Zeng X."/>
            <person name="Tu M."/>
            <person name="Wang X."/>
            <person name="Huang H."/>
        </authorList>
    </citation>
    <scope>NUCLEOTIDE SEQUENCE</scope>
    <source>
        <strain evidence="1">MT/VB/25A 57/8</strain>
    </source>
</reference>
<proteinExistence type="predicted"/>